<keyword evidence="3 8" id="KW-0378">Hydrolase</keyword>
<proteinExistence type="inferred from homology"/>
<evidence type="ECO:0000256" key="6">
    <source>
        <dbReference type="SAM" id="SignalP"/>
    </source>
</evidence>
<feature type="compositionally biased region" description="Low complexity" evidence="5">
    <location>
        <begin position="69"/>
        <end position="86"/>
    </location>
</feature>
<gene>
    <name evidence="8" type="ORF">CR938_11875</name>
</gene>
<dbReference type="PANTHER" id="PTHR47053">
    <property type="entry name" value="MUREIN DD-ENDOPEPTIDASE MEPH-RELATED"/>
    <property type="match status" value="1"/>
</dbReference>
<dbReference type="Proteomes" id="UP000717981">
    <property type="component" value="Unassembled WGS sequence"/>
</dbReference>
<keyword evidence="9" id="KW-1185">Reference proteome</keyword>
<dbReference type="GO" id="GO:0006508">
    <property type="term" value="P:proteolysis"/>
    <property type="evidence" value="ECO:0007669"/>
    <property type="project" value="UniProtKB-KW"/>
</dbReference>
<organism evidence="8 9">
    <name type="scientific">Pseudoxanthomonas taiwanensis</name>
    <dbReference type="NCBI Taxonomy" id="176598"/>
    <lineage>
        <taxon>Bacteria</taxon>
        <taxon>Pseudomonadati</taxon>
        <taxon>Pseudomonadota</taxon>
        <taxon>Gammaproteobacteria</taxon>
        <taxon>Lysobacterales</taxon>
        <taxon>Lysobacteraceae</taxon>
        <taxon>Pseudoxanthomonas</taxon>
    </lineage>
</organism>
<dbReference type="Gene3D" id="3.90.1720.10">
    <property type="entry name" value="endopeptidase domain like (from Nostoc punctiforme)"/>
    <property type="match status" value="1"/>
</dbReference>
<keyword evidence="2" id="KW-0645">Protease</keyword>
<dbReference type="InterPro" id="IPR051202">
    <property type="entry name" value="Peptidase_C40"/>
</dbReference>
<dbReference type="AlphaFoldDB" id="A0A921TD86"/>
<feature type="region of interest" description="Disordered" evidence="5">
    <location>
        <begin position="69"/>
        <end position="102"/>
    </location>
</feature>
<sequence length="289" mass="29514">MRLSPFPDRRVTADDLTAGPRAATAVRSARSVRLLLSLALAGVAGPLPAAPAPEPAPVVPEPLAVESAGTAPAAATPAPAGVPGQATQGGTGAGTASGGLRRRADAAASATLAALLPHLGPGDGLPLLESSANFAGDVNRLLAATQQEAGQDATAPPAQAEGRVQQVLKAAVSLLGTPYRWGGSSPDSGFDCSGLVSYVFRSALGIELPRASREMAAQVRGELIRDRDRLNPGDLVFFGPGRINHVGIYVGNGMFLHAPSRGKDVRVDSLASGYWANRFLQARRVEPGS</sequence>
<reference evidence="8" key="1">
    <citation type="submission" date="2017-10" db="EMBL/GenBank/DDBJ databases">
        <title>Whole genome sequencing of members of genus Pseudoxanthomonas.</title>
        <authorList>
            <person name="Kumar S."/>
            <person name="Bansal K."/>
            <person name="Kaur A."/>
            <person name="Patil P."/>
            <person name="Sharma S."/>
            <person name="Patil P.B."/>
        </authorList>
    </citation>
    <scope>NUCLEOTIDE SEQUENCE</scope>
    <source>
        <strain evidence="8">DSM 22914</strain>
    </source>
</reference>
<feature type="signal peptide" evidence="6">
    <location>
        <begin position="1"/>
        <end position="49"/>
    </location>
</feature>
<evidence type="ECO:0000256" key="3">
    <source>
        <dbReference type="ARBA" id="ARBA00022801"/>
    </source>
</evidence>
<evidence type="ECO:0000256" key="2">
    <source>
        <dbReference type="ARBA" id="ARBA00022670"/>
    </source>
</evidence>
<dbReference type="OrthoDB" id="9807055at2"/>
<evidence type="ECO:0000259" key="7">
    <source>
        <dbReference type="PROSITE" id="PS51935"/>
    </source>
</evidence>
<feature type="compositionally biased region" description="Gly residues" evidence="5">
    <location>
        <begin position="87"/>
        <end position="97"/>
    </location>
</feature>
<feature type="chain" id="PRO_5037687049" evidence="6">
    <location>
        <begin position="50"/>
        <end position="289"/>
    </location>
</feature>
<evidence type="ECO:0000256" key="5">
    <source>
        <dbReference type="SAM" id="MobiDB-lite"/>
    </source>
</evidence>
<dbReference type="EMBL" id="PDWK01000069">
    <property type="protein sequence ID" value="KAF1686791.1"/>
    <property type="molecule type" value="Genomic_DNA"/>
</dbReference>
<feature type="domain" description="NlpC/P60" evidence="7">
    <location>
        <begin position="161"/>
        <end position="286"/>
    </location>
</feature>
<dbReference type="InterPro" id="IPR000064">
    <property type="entry name" value="NLP_P60_dom"/>
</dbReference>
<keyword evidence="6" id="KW-0732">Signal</keyword>
<evidence type="ECO:0000313" key="9">
    <source>
        <dbReference type="Proteomes" id="UP000717981"/>
    </source>
</evidence>
<evidence type="ECO:0000256" key="1">
    <source>
        <dbReference type="ARBA" id="ARBA00007074"/>
    </source>
</evidence>
<name>A0A921TD86_9GAMM</name>
<accession>A0A921TD86</accession>
<evidence type="ECO:0000256" key="4">
    <source>
        <dbReference type="ARBA" id="ARBA00022807"/>
    </source>
</evidence>
<dbReference type="GO" id="GO:0008234">
    <property type="term" value="F:cysteine-type peptidase activity"/>
    <property type="evidence" value="ECO:0007669"/>
    <property type="project" value="UniProtKB-KW"/>
</dbReference>
<comment type="similarity">
    <text evidence="1">Belongs to the peptidase C40 family.</text>
</comment>
<evidence type="ECO:0000313" key="8">
    <source>
        <dbReference type="EMBL" id="KAF1686791.1"/>
    </source>
</evidence>
<dbReference type="PANTHER" id="PTHR47053:SF1">
    <property type="entry name" value="MUREIN DD-ENDOPEPTIDASE MEPH-RELATED"/>
    <property type="match status" value="1"/>
</dbReference>
<dbReference type="PROSITE" id="PS51935">
    <property type="entry name" value="NLPC_P60"/>
    <property type="match status" value="1"/>
</dbReference>
<protein>
    <submittedName>
        <fullName evidence="8">Glycoside hydrolase</fullName>
    </submittedName>
</protein>
<keyword evidence="4" id="KW-0788">Thiol protease</keyword>
<dbReference type="Pfam" id="PF00877">
    <property type="entry name" value="NLPC_P60"/>
    <property type="match status" value="1"/>
</dbReference>
<dbReference type="SUPFAM" id="SSF54001">
    <property type="entry name" value="Cysteine proteinases"/>
    <property type="match status" value="1"/>
</dbReference>
<comment type="caution">
    <text evidence="8">The sequence shown here is derived from an EMBL/GenBank/DDBJ whole genome shotgun (WGS) entry which is preliminary data.</text>
</comment>
<dbReference type="InterPro" id="IPR038765">
    <property type="entry name" value="Papain-like_cys_pep_sf"/>
</dbReference>